<dbReference type="InterPro" id="IPR025511">
    <property type="entry name" value="DUF4398"/>
</dbReference>
<dbReference type="SUPFAM" id="SSF103647">
    <property type="entry name" value="TSP type-3 repeat"/>
    <property type="match status" value="1"/>
</dbReference>
<accession>D0LJF8</accession>
<keyword evidence="8" id="KW-1185">Reference proteome</keyword>
<keyword evidence="3" id="KW-0998">Cell outer membrane</keyword>
<dbReference type="InterPro" id="IPR036737">
    <property type="entry name" value="OmpA-like_sf"/>
</dbReference>
<dbReference type="InterPro" id="IPR050330">
    <property type="entry name" value="Bact_OuterMem_StrucFunc"/>
</dbReference>
<feature type="compositionally biased region" description="Acidic residues" evidence="5">
    <location>
        <begin position="204"/>
        <end position="222"/>
    </location>
</feature>
<proteinExistence type="predicted"/>
<dbReference type="HOGENOM" id="CLU_045817_0_0_7"/>
<dbReference type="PANTHER" id="PTHR30329:SF21">
    <property type="entry name" value="LIPOPROTEIN YIAD-RELATED"/>
    <property type="match status" value="1"/>
</dbReference>
<sequence length="374" mass="40134">MSQALRADARTTSRLPRPTRALAAMVLAALMALAGGCGGGAELRGRSQTVDSLVATARENGAERCAPVELALAESHVAFAKQDLDEGDPFRARRELEIAESNAREALRLSPKDPCVPPEVVAVDSDGDGIFDDRDACKGAPEDKDGFEDEDGCPDLDNDQDGIVDASDACPLEPEDKDGLDDEDGCPEEDRDGDMIADNKDQCPDEPEDKDGFADEDGCPDCDNDGDGVPECPVVVDQCPSKAAKTPDGCPVYNLVKVTSKKIEIKQTIYFETGKNTIKPVSFALLNEVATVLTDNPEIEVRIEGHTDSRGSAEFNMELSQSRAESVRSFLIDKGVDGDRLEAKGYGESAPIANNNTRAGQAQNRRVEFVIVSR</sequence>
<dbReference type="Gene3D" id="3.30.1330.60">
    <property type="entry name" value="OmpA-like domain"/>
    <property type="match status" value="1"/>
</dbReference>
<feature type="compositionally biased region" description="Basic and acidic residues" evidence="5">
    <location>
        <begin position="193"/>
        <end position="203"/>
    </location>
</feature>
<dbReference type="InterPro" id="IPR006665">
    <property type="entry name" value="OmpA-like"/>
</dbReference>
<dbReference type="Pfam" id="PF14346">
    <property type="entry name" value="DUF4398"/>
    <property type="match status" value="1"/>
</dbReference>
<evidence type="ECO:0000256" key="3">
    <source>
        <dbReference type="ARBA" id="ARBA00023237"/>
    </source>
</evidence>
<reference evidence="7 8" key="1">
    <citation type="journal article" date="2010" name="Stand. Genomic Sci.">
        <title>Complete genome sequence of Haliangium ochraceum type strain (SMP-2).</title>
        <authorList>
            <consortium name="US DOE Joint Genome Institute (JGI-PGF)"/>
            <person name="Ivanova N."/>
            <person name="Daum C."/>
            <person name="Lang E."/>
            <person name="Abt B."/>
            <person name="Kopitz M."/>
            <person name="Saunders E."/>
            <person name="Lapidus A."/>
            <person name="Lucas S."/>
            <person name="Glavina Del Rio T."/>
            <person name="Nolan M."/>
            <person name="Tice H."/>
            <person name="Copeland A."/>
            <person name="Cheng J.F."/>
            <person name="Chen F."/>
            <person name="Bruce D."/>
            <person name="Goodwin L."/>
            <person name="Pitluck S."/>
            <person name="Mavromatis K."/>
            <person name="Pati A."/>
            <person name="Mikhailova N."/>
            <person name="Chen A."/>
            <person name="Palaniappan K."/>
            <person name="Land M."/>
            <person name="Hauser L."/>
            <person name="Chang Y.J."/>
            <person name="Jeffries C.D."/>
            <person name="Detter J.C."/>
            <person name="Brettin T."/>
            <person name="Rohde M."/>
            <person name="Goker M."/>
            <person name="Bristow J."/>
            <person name="Markowitz V."/>
            <person name="Eisen J.A."/>
            <person name="Hugenholtz P."/>
            <person name="Kyrpides N.C."/>
            <person name="Klenk H.P."/>
        </authorList>
    </citation>
    <scope>NUCLEOTIDE SEQUENCE [LARGE SCALE GENOMIC DNA]</scope>
    <source>
        <strain evidence="8">DSM 14365 / CIP 107738 / JCM 11303 / AJ 13395 / SMP-2</strain>
    </source>
</reference>
<name>D0LJF8_HALO1</name>
<dbReference type="Proteomes" id="UP000001880">
    <property type="component" value="Chromosome"/>
</dbReference>
<dbReference type="KEGG" id="hoh:Hoch_4033"/>
<dbReference type="SUPFAM" id="SSF103088">
    <property type="entry name" value="OmpA-like"/>
    <property type="match status" value="1"/>
</dbReference>
<dbReference type="PRINTS" id="PR01021">
    <property type="entry name" value="OMPADOMAIN"/>
</dbReference>
<protein>
    <submittedName>
        <fullName evidence="7">OmpA/MotB domain protein</fullName>
    </submittedName>
</protein>
<dbReference type="STRING" id="502025.Hoch_4033"/>
<dbReference type="PRINTS" id="PR01023">
    <property type="entry name" value="NAFLGMOTY"/>
</dbReference>
<dbReference type="eggNOG" id="COG2885">
    <property type="taxonomic scope" value="Bacteria"/>
</dbReference>
<gene>
    <name evidence="7" type="ordered locus">Hoch_4033</name>
</gene>
<organism evidence="7 8">
    <name type="scientific">Haliangium ochraceum (strain DSM 14365 / JCM 11303 / SMP-2)</name>
    <dbReference type="NCBI Taxonomy" id="502025"/>
    <lineage>
        <taxon>Bacteria</taxon>
        <taxon>Pseudomonadati</taxon>
        <taxon>Myxococcota</taxon>
        <taxon>Polyangia</taxon>
        <taxon>Haliangiales</taxon>
        <taxon>Kofleriaceae</taxon>
        <taxon>Haliangium</taxon>
    </lineage>
</organism>
<feature type="compositionally biased region" description="Acidic residues" evidence="5">
    <location>
        <begin position="145"/>
        <end position="162"/>
    </location>
</feature>
<evidence type="ECO:0000313" key="8">
    <source>
        <dbReference type="Proteomes" id="UP000001880"/>
    </source>
</evidence>
<dbReference type="CDD" id="cd07185">
    <property type="entry name" value="OmpA_C-like"/>
    <property type="match status" value="1"/>
</dbReference>
<dbReference type="GO" id="GO:0009279">
    <property type="term" value="C:cell outer membrane"/>
    <property type="evidence" value="ECO:0007669"/>
    <property type="project" value="UniProtKB-SubCell"/>
</dbReference>
<feature type="compositionally biased region" description="Acidic residues" evidence="5">
    <location>
        <begin position="173"/>
        <end position="192"/>
    </location>
</feature>
<dbReference type="RefSeq" id="WP_012829130.1">
    <property type="nucleotide sequence ID" value="NC_013440.1"/>
</dbReference>
<keyword evidence="2 4" id="KW-0472">Membrane</keyword>
<dbReference type="InterPro" id="IPR028974">
    <property type="entry name" value="TSP_type-3_rpt"/>
</dbReference>
<evidence type="ECO:0000259" key="6">
    <source>
        <dbReference type="PROSITE" id="PS51123"/>
    </source>
</evidence>
<feature type="region of interest" description="Disordered" evidence="5">
    <location>
        <begin position="123"/>
        <end position="222"/>
    </location>
</feature>
<dbReference type="EMBL" id="CP001804">
    <property type="protein sequence ID" value="ACY16532.1"/>
    <property type="molecule type" value="Genomic_DNA"/>
</dbReference>
<evidence type="ECO:0000256" key="1">
    <source>
        <dbReference type="ARBA" id="ARBA00004442"/>
    </source>
</evidence>
<evidence type="ECO:0000256" key="2">
    <source>
        <dbReference type="ARBA" id="ARBA00023136"/>
    </source>
</evidence>
<dbReference type="Gene3D" id="1.20.1270.390">
    <property type="match status" value="1"/>
</dbReference>
<evidence type="ECO:0000256" key="4">
    <source>
        <dbReference type="PROSITE-ProRule" id="PRU00473"/>
    </source>
</evidence>
<dbReference type="Pfam" id="PF00691">
    <property type="entry name" value="OmpA"/>
    <property type="match status" value="1"/>
</dbReference>
<feature type="domain" description="OmpA-like" evidence="6">
    <location>
        <begin position="258"/>
        <end position="374"/>
    </location>
</feature>
<dbReference type="InterPro" id="IPR006664">
    <property type="entry name" value="OMP_bac"/>
</dbReference>
<evidence type="ECO:0000256" key="5">
    <source>
        <dbReference type="SAM" id="MobiDB-lite"/>
    </source>
</evidence>
<dbReference type="PROSITE" id="PS51123">
    <property type="entry name" value="OMPA_2"/>
    <property type="match status" value="1"/>
</dbReference>
<comment type="subcellular location">
    <subcellularLocation>
        <location evidence="1">Cell outer membrane</location>
    </subcellularLocation>
</comment>
<dbReference type="PANTHER" id="PTHR30329">
    <property type="entry name" value="STATOR ELEMENT OF FLAGELLAR MOTOR COMPLEX"/>
    <property type="match status" value="1"/>
</dbReference>
<dbReference type="GO" id="GO:0005509">
    <property type="term" value="F:calcium ion binding"/>
    <property type="evidence" value="ECO:0007669"/>
    <property type="project" value="InterPro"/>
</dbReference>
<dbReference type="AlphaFoldDB" id="D0LJF8"/>
<feature type="compositionally biased region" description="Basic and acidic residues" evidence="5">
    <location>
        <begin position="131"/>
        <end position="144"/>
    </location>
</feature>
<evidence type="ECO:0000313" key="7">
    <source>
        <dbReference type="EMBL" id="ACY16532.1"/>
    </source>
</evidence>